<comment type="caution">
    <text evidence="1">The sequence shown here is derived from an EMBL/GenBank/DDBJ whole genome shotgun (WGS) entry which is preliminary data.</text>
</comment>
<protein>
    <submittedName>
        <fullName evidence="1">Uncharacterized protein</fullName>
    </submittedName>
</protein>
<reference evidence="1 2" key="1">
    <citation type="journal article" date="2016" name="Nat. Commun.">
        <title>Thousands of microbial genomes shed light on interconnected biogeochemical processes in an aquifer system.</title>
        <authorList>
            <person name="Anantharaman K."/>
            <person name="Brown C.T."/>
            <person name="Hug L.A."/>
            <person name="Sharon I."/>
            <person name="Castelle C.J."/>
            <person name="Probst A.J."/>
            <person name="Thomas B.C."/>
            <person name="Singh A."/>
            <person name="Wilkins M.J."/>
            <person name="Karaoz U."/>
            <person name="Brodie E.L."/>
            <person name="Williams K.H."/>
            <person name="Hubbard S.S."/>
            <person name="Banfield J.F."/>
        </authorList>
    </citation>
    <scope>NUCLEOTIDE SEQUENCE [LARGE SCALE GENOMIC DNA]</scope>
</reference>
<gene>
    <name evidence="1" type="ORF">A3I23_01755</name>
</gene>
<dbReference type="EMBL" id="MFVL01000024">
    <property type="protein sequence ID" value="OGJ01012.1"/>
    <property type="molecule type" value="Genomic_DNA"/>
</dbReference>
<accession>A0A1F6Y3U5</accession>
<evidence type="ECO:0000313" key="2">
    <source>
        <dbReference type="Proteomes" id="UP000177693"/>
    </source>
</evidence>
<proteinExistence type="predicted"/>
<dbReference type="Proteomes" id="UP000177693">
    <property type="component" value="Unassembled WGS sequence"/>
</dbReference>
<name>A0A1F6Y3U5_9BACT</name>
<organism evidence="1 2">
    <name type="scientific">Candidatus Nomurabacteria bacterium RIFCSPLOWO2_02_FULL_40_67</name>
    <dbReference type="NCBI Taxonomy" id="1801787"/>
    <lineage>
        <taxon>Bacteria</taxon>
        <taxon>Candidatus Nomuraibacteriota</taxon>
    </lineage>
</organism>
<dbReference type="AlphaFoldDB" id="A0A1F6Y3U5"/>
<evidence type="ECO:0000313" key="1">
    <source>
        <dbReference type="EMBL" id="OGJ01012.1"/>
    </source>
</evidence>
<sequence>MDYVSSFRNYIFLRQKVCDVFKSLVAFHIQLKRLLDDFRFLSINNDTFYPRIIYVSDRSKRWVFSVSNFLAKSTLCIFGKRIHIVFALPESHVEHKFPLTSVITPKSRKFQARKFSRVEEINHPTSVHRIAGETIGVPCEDVSADFFNLI</sequence>